<dbReference type="HOGENOM" id="CLU_507861_0_0_3"/>
<evidence type="ECO:0000256" key="1">
    <source>
        <dbReference type="SAM" id="MobiDB-lite"/>
    </source>
</evidence>
<dbReference type="eggNOG" id="ENOG50320KF">
    <property type="taxonomic scope" value="Bacteria"/>
</dbReference>
<dbReference type="PATRIC" id="fig|1183438.3.peg.597"/>
<feature type="compositionally biased region" description="Gly residues" evidence="1">
    <location>
        <begin position="372"/>
        <end position="385"/>
    </location>
</feature>
<dbReference type="EMBL" id="CP003587">
    <property type="protein sequence ID" value="AGY56843.1"/>
    <property type="molecule type" value="Genomic_DNA"/>
</dbReference>
<dbReference type="KEGG" id="glj:GKIL_0597"/>
<reference evidence="3 4" key="1">
    <citation type="journal article" date="2013" name="PLoS ONE">
        <title>Cultivation and Complete Genome Sequencing of Gloeobacter kilaueensis sp. nov., from a Lava Cave in Kilauea Caldera, Hawai'i.</title>
        <authorList>
            <person name="Saw J.H."/>
            <person name="Schatz M."/>
            <person name="Brown M.V."/>
            <person name="Kunkel D.D."/>
            <person name="Foster J.S."/>
            <person name="Shick H."/>
            <person name="Christensen S."/>
            <person name="Hou S."/>
            <person name="Wan X."/>
            <person name="Donachie S.P."/>
        </authorList>
    </citation>
    <scope>NUCLEOTIDE SEQUENCE [LARGE SCALE GENOMIC DNA]</scope>
    <source>
        <strain evidence="4">JS</strain>
    </source>
</reference>
<evidence type="ECO:0000256" key="2">
    <source>
        <dbReference type="SAM" id="SignalP"/>
    </source>
</evidence>
<protein>
    <submittedName>
        <fullName evidence="3">Conjugal transfer protein TrbL</fullName>
    </submittedName>
</protein>
<organism evidence="3 4">
    <name type="scientific">Gloeobacter kilaueensis (strain ATCC BAA-2537 / CCAP 1431/1 / ULC 316 / JS1)</name>
    <dbReference type="NCBI Taxonomy" id="1183438"/>
    <lineage>
        <taxon>Bacteria</taxon>
        <taxon>Bacillati</taxon>
        <taxon>Cyanobacteriota</taxon>
        <taxon>Cyanophyceae</taxon>
        <taxon>Gloeobacterales</taxon>
        <taxon>Gloeobacteraceae</taxon>
        <taxon>Gloeobacter</taxon>
    </lineage>
</organism>
<feature type="region of interest" description="Disordered" evidence="1">
    <location>
        <begin position="368"/>
        <end position="396"/>
    </location>
</feature>
<sequence length="536" mass="49516">MKCYKATPIAGLLLIALASPLLPVDSVQAASPTVKSSVVRSPLRTQSVDGPVAVLPVSFAPESALGELNVSSGTISFDTSTGTYSINGLLQPGVARAVPLSVVVPGIEPGETPAVFVYDFSNIYIAPGVTVTASGDGAVILTSGNTAYLGGTFALNGQPGQAGGENASGGGGAGGGVLHVFAKGDLELAGSIDVSGGSGGASSQPLGTKMGGFGGVARAGGAAGGKGSYAFAGGKGGDGGAGLPIRNGRGRIIGNAGGGGGGGGGGYAGAAGNGAVFGGAAGGVGAAGKCPAAVAGGAGGAGGVLGASAGGRGGAGGAAPNGGVGGKGNAGNAFGGGGGGGGGGGDKCVRIILPIPPGFPPIPIDVPIPAKGGAGGAGGGGGTPGQPGQPQPKANRVARAALNSTTPELTGGGGGGGAVALGSETGVLTFGGQVVSTGGLSAEDVGGTGSLLLIAGDSTRLNVLPGAQYNGQDPLTNGAEFTSSLSLSDYFPSGGGGGGGAGGPGEIIYYSDDLPCDTKVLTSSADAAICRVLEEH</sequence>
<name>U5QDD3_GLOK1</name>
<evidence type="ECO:0000313" key="4">
    <source>
        <dbReference type="Proteomes" id="UP000017396"/>
    </source>
</evidence>
<dbReference type="Proteomes" id="UP000017396">
    <property type="component" value="Chromosome"/>
</dbReference>
<accession>U5QDD3</accession>
<keyword evidence="4" id="KW-1185">Reference proteome</keyword>
<keyword evidence="2" id="KW-0732">Signal</keyword>
<dbReference type="RefSeq" id="WP_023171880.1">
    <property type="nucleotide sequence ID" value="NC_022600.1"/>
</dbReference>
<evidence type="ECO:0000313" key="3">
    <source>
        <dbReference type="EMBL" id="AGY56843.1"/>
    </source>
</evidence>
<dbReference type="AlphaFoldDB" id="U5QDD3"/>
<feature type="chain" id="PRO_5004663594" evidence="2">
    <location>
        <begin position="30"/>
        <end position="536"/>
    </location>
</feature>
<proteinExistence type="predicted"/>
<gene>
    <name evidence="3" type="ORF">GKIL_0597</name>
</gene>
<feature type="signal peptide" evidence="2">
    <location>
        <begin position="1"/>
        <end position="29"/>
    </location>
</feature>
<dbReference type="STRING" id="1183438.GKIL_0597"/>